<keyword evidence="7" id="KW-0315">Glutamine amidotransferase</keyword>
<organism evidence="7 10">
    <name type="scientific">Staphylococcus devriesei</name>
    <dbReference type="NCBI Taxonomy" id="586733"/>
    <lineage>
        <taxon>Bacteria</taxon>
        <taxon>Bacillati</taxon>
        <taxon>Bacillota</taxon>
        <taxon>Bacilli</taxon>
        <taxon>Bacillales</taxon>
        <taxon>Staphylococcaceae</taxon>
        <taxon>Staphylococcus</taxon>
    </lineage>
</organism>
<evidence type="ECO:0000313" key="5">
    <source>
        <dbReference type="EMBL" id="PTE71998.1"/>
    </source>
</evidence>
<proteinExistence type="inferred from homology"/>
<evidence type="ECO:0000256" key="2">
    <source>
        <dbReference type="ARBA" id="ARBA00023239"/>
    </source>
</evidence>
<dbReference type="EMBL" id="PYZH01000029">
    <property type="protein sequence ID" value="PTF15679.1"/>
    <property type="molecule type" value="Genomic_DNA"/>
</dbReference>
<dbReference type="OrthoDB" id="9792284at2"/>
<dbReference type="PANTHER" id="PTHR48094:SF11">
    <property type="entry name" value="GLUTATHIONE-INDEPENDENT GLYOXALASE HSP31-RELATED"/>
    <property type="match status" value="1"/>
</dbReference>
<comment type="caution">
    <text evidence="7">The sequence shown here is derived from an EMBL/GenBank/DDBJ whole genome shotgun (WGS) entry which is preliminary data.</text>
</comment>
<evidence type="ECO:0000259" key="4">
    <source>
        <dbReference type="Pfam" id="PF01965"/>
    </source>
</evidence>
<reference evidence="7" key="2">
    <citation type="submission" date="2018-03" db="EMBL/GenBank/DDBJ databases">
        <authorList>
            <person name="Keele B.F."/>
        </authorList>
    </citation>
    <scope>NUCLEOTIDE SEQUENCE</scope>
    <source>
        <strain evidence="7">SNUC 4143</strain>
        <strain evidence="5">SNUC 761</strain>
    </source>
</reference>
<dbReference type="EMBL" id="PYZI01000008">
    <property type="protein sequence ID" value="PTF13716.1"/>
    <property type="molecule type" value="Genomic_DNA"/>
</dbReference>
<dbReference type="EMBL" id="PYZL01000062">
    <property type="protein sequence ID" value="PTE71998.1"/>
    <property type="molecule type" value="Genomic_DNA"/>
</dbReference>
<dbReference type="CDD" id="cd03141">
    <property type="entry name" value="GATase1_Hsp31_like"/>
    <property type="match status" value="1"/>
</dbReference>
<keyword evidence="2" id="KW-0456">Lyase</keyword>
<evidence type="ECO:0000313" key="9">
    <source>
        <dbReference type="Proteomes" id="UP000242547"/>
    </source>
</evidence>
<dbReference type="PANTHER" id="PTHR48094">
    <property type="entry name" value="PROTEIN/NUCLEIC ACID DEGLYCASE DJ-1-RELATED"/>
    <property type="match status" value="1"/>
</dbReference>
<keyword evidence="7" id="KW-0808">Transferase</keyword>
<feature type="domain" description="DJ-1/PfpI" evidence="4">
    <location>
        <begin position="27"/>
        <end position="223"/>
    </location>
</feature>
<evidence type="ECO:0000313" key="10">
    <source>
        <dbReference type="Proteomes" id="UP000243350"/>
    </source>
</evidence>
<dbReference type="InterPro" id="IPR002818">
    <property type="entry name" value="DJ-1/PfpI"/>
</dbReference>
<dbReference type="GO" id="GO:0019172">
    <property type="term" value="F:glyoxalase III activity"/>
    <property type="evidence" value="ECO:0007669"/>
    <property type="project" value="TreeGrafter"/>
</dbReference>
<reference evidence="8 9" key="1">
    <citation type="journal article" date="2016" name="Front. Microbiol.">
        <title>Comprehensive Phylogenetic Analysis of Bovine Non-aureus Staphylococci Species Based on Whole-Genome Sequencing.</title>
        <authorList>
            <person name="Naushad S."/>
            <person name="Barkema H.W."/>
            <person name="Luby C."/>
            <person name="Condas L.A."/>
            <person name="Nobrega D.B."/>
            <person name="Carson D.A."/>
            <person name="De Buck J."/>
        </authorList>
    </citation>
    <scope>NUCLEOTIDE SEQUENCE [LARGE SCALE GENOMIC DNA]</scope>
    <source>
        <strain evidence="6 8">SNUC 1409</strain>
        <strain evidence="7 10">SNUC 4143</strain>
        <strain evidence="5 9">SNUC 761</strain>
    </source>
</reference>
<comment type="similarity">
    <text evidence="3">Belongs to the peptidase C56 family. HSP31-like subfamily.</text>
</comment>
<name>A0A2K4DH44_9STAP</name>
<dbReference type="RefSeq" id="WP_103167384.1">
    <property type="nucleotide sequence ID" value="NZ_CP130489.1"/>
</dbReference>
<accession>A0A2K4DH44</accession>
<protein>
    <submittedName>
        <fullName evidence="7">Type 1 glutamine amidotransferase domain-containing protein</fullName>
    </submittedName>
</protein>
<keyword evidence="8" id="KW-1185">Reference proteome</keyword>
<reference evidence="6" key="3">
    <citation type="submission" date="2018-03" db="EMBL/GenBank/DDBJ databases">
        <authorList>
            <person name="Naushad S."/>
        </authorList>
    </citation>
    <scope>NUCLEOTIDE SEQUENCE</scope>
    <source>
        <strain evidence="6">SNUC 1409</strain>
    </source>
</reference>
<gene>
    <name evidence="5" type="ORF">BUY44_08670</name>
    <name evidence="6" type="ORF">BUY47_07700</name>
    <name evidence="7" type="ORF">BUY48_06165</name>
</gene>
<evidence type="ECO:0000313" key="8">
    <source>
        <dbReference type="Proteomes" id="UP000242088"/>
    </source>
</evidence>
<evidence type="ECO:0000313" key="7">
    <source>
        <dbReference type="EMBL" id="PTF15679.1"/>
    </source>
</evidence>
<dbReference type="Gene3D" id="3.40.50.880">
    <property type="match status" value="1"/>
</dbReference>
<dbReference type="InterPro" id="IPR029062">
    <property type="entry name" value="Class_I_gatase-like"/>
</dbReference>
<dbReference type="GO" id="GO:0005737">
    <property type="term" value="C:cytoplasm"/>
    <property type="evidence" value="ECO:0007669"/>
    <property type="project" value="TreeGrafter"/>
</dbReference>
<dbReference type="GO" id="GO:0016740">
    <property type="term" value="F:transferase activity"/>
    <property type="evidence" value="ECO:0007669"/>
    <property type="project" value="UniProtKB-KW"/>
</dbReference>
<dbReference type="AlphaFoldDB" id="A0A2K4DH44"/>
<evidence type="ECO:0000256" key="3">
    <source>
        <dbReference type="ARBA" id="ARBA00038493"/>
    </source>
</evidence>
<dbReference type="InterPro" id="IPR050325">
    <property type="entry name" value="Prot/Nucl_acid_deglycase"/>
</dbReference>
<dbReference type="Proteomes" id="UP000243350">
    <property type="component" value="Unassembled WGS sequence"/>
</dbReference>
<dbReference type="GO" id="GO:0019243">
    <property type="term" value="P:methylglyoxal catabolic process to D-lactate via S-lactoyl-glutathione"/>
    <property type="evidence" value="ECO:0007669"/>
    <property type="project" value="TreeGrafter"/>
</dbReference>
<dbReference type="Proteomes" id="UP000242088">
    <property type="component" value="Unassembled WGS sequence"/>
</dbReference>
<evidence type="ECO:0000313" key="6">
    <source>
        <dbReference type="EMBL" id="PTF13716.1"/>
    </source>
</evidence>
<dbReference type="SUPFAM" id="SSF52317">
    <property type="entry name" value="Class I glutamine amidotransferase-like"/>
    <property type="match status" value="1"/>
</dbReference>
<keyword evidence="1" id="KW-0346">Stress response</keyword>
<dbReference type="GeneID" id="48886837"/>
<sequence length="226" mass="24988">MAKALVVVTSVSKYPDMNRPTGLWFGEAVHFADVLYNNGYDVDYVSPQGGYTAIDPQSLQEDMMTDLDWKYYQDKDFMTRLGHTLTPDAVKAENYDIIYFAGGHGTIWDFKDNEQLQTLARAIYEQNGTVSSVCHGAIGLLNVTDSEGRNIIDGKTVTGFSNSEEEAVGLADVVPYLTEDELKNRGANYQQGDNWSEFAVADGQIITGQNPQSGKAVAEKFLESKK</sequence>
<dbReference type="Pfam" id="PF01965">
    <property type="entry name" value="DJ-1_PfpI"/>
    <property type="match status" value="1"/>
</dbReference>
<dbReference type="Proteomes" id="UP000242547">
    <property type="component" value="Unassembled WGS sequence"/>
</dbReference>
<evidence type="ECO:0000256" key="1">
    <source>
        <dbReference type="ARBA" id="ARBA00023016"/>
    </source>
</evidence>